<accession>A0AAW0Z4R2</accession>
<dbReference type="AlphaFoldDB" id="A0AAW0Z4R2"/>
<dbReference type="Proteomes" id="UP001388673">
    <property type="component" value="Unassembled WGS sequence"/>
</dbReference>
<dbReference type="KEGG" id="kne:92178312"/>
<evidence type="ECO:0000313" key="3">
    <source>
        <dbReference type="Proteomes" id="UP001388673"/>
    </source>
</evidence>
<feature type="compositionally biased region" description="Low complexity" evidence="1">
    <location>
        <begin position="173"/>
        <end position="182"/>
    </location>
</feature>
<comment type="caution">
    <text evidence="2">The sequence shown here is derived from an EMBL/GenBank/DDBJ whole genome shotgun (WGS) entry which is preliminary data.</text>
</comment>
<feature type="compositionally biased region" description="Acidic residues" evidence="1">
    <location>
        <begin position="69"/>
        <end position="123"/>
    </location>
</feature>
<keyword evidence="3" id="KW-1185">Reference proteome</keyword>
<evidence type="ECO:0000313" key="2">
    <source>
        <dbReference type="EMBL" id="KAK8865905.1"/>
    </source>
</evidence>
<feature type="region of interest" description="Disordered" evidence="1">
    <location>
        <begin position="1"/>
        <end position="43"/>
    </location>
</feature>
<proteinExistence type="predicted"/>
<dbReference type="EMBL" id="JBCAWK010000002">
    <property type="protein sequence ID" value="KAK8865905.1"/>
    <property type="molecule type" value="Genomic_DNA"/>
</dbReference>
<evidence type="ECO:0000256" key="1">
    <source>
        <dbReference type="SAM" id="MobiDB-lite"/>
    </source>
</evidence>
<feature type="region of interest" description="Disordered" evidence="1">
    <location>
        <begin position="59"/>
        <end position="184"/>
    </location>
</feature>
<gene>
    <name evidence="2" type="ORF">IAR55_001053</name>
</gene>
<protein>
    <submittedName>
        <fullName evidence="2">Uncharacterized protein</fullName>
    </submittedName>
</protein>
<sequence length="291" mass="30922">MSHSRRSNFGRFTSTTASESFQRQLTAPVHKWKKQWVSPKGLAPESSYKICKWVKSQEKAKLVGATSEVGDEETPAPDGDVDVDEEDEGEDGDEIMEDDEGEGEEGADVEGEGEAEGEGEEDETKPPTETLAPEGPTEPPTPLETPDHELATPMLAPSSAVAEGGIEAEPVSAIASAPATAADELTHEATIPPHTDIPSNAMEVTNTSPFHTELGKANLGASEPGVEITTRHAEDAVPETTDETKEDERMDVEGEDTPLEKDEGLVMGEMEPPAPELAVEGGDVPPSEVET</sequence>
<dbReference type="RefSeq" id="XP_066805384.1">
    <property type="nucleotide sequence ID" value="XM_066944183.1"/>
</dbReference>
<feature type="compositionally biased region" description="Polar residues" evidence="1">
    <location>
        <begin position="10"/>
        <end position="25"/>
    </location>
</feature>
<reference evidence="2 3" key="1">
    <citation type="journal article" date="2024" name="bioRxiv">
        <title>Comparative genomics of Cryptococcus and Kwoniella reveals pathogenesis evolution and contrasting karyotype dynamics via intercentromeric recombination or chromosome fusion.</title>
        <authorList>
            <person name="Coelho M.A."/>
            <person name="David-Palma M."/>
            <person name="Shea T."/>
            <person name="Bowers K."/>
            <person name="McGinley-Smith S."/>
            <person name="Mohammad A.W."/>
            <person name="Gnirke A."/>
            <person name="Yurkov A.M."/>
            <person name="Nowrousian M."/>
            <person name="Sun S."/>
            <person name="Cuomo C.A."/>
            <person name="Heitman J."/>
        </authorList>
    </citation>
    <scope>NUCLEOTIDE SEQUENCE [LARGE SCALE GENOMIC DNA]</scope>
    <source>
        <strain evidence="2 3">CBS 13917</strain>
    </source>
</reference>
<dbReference type="GeneID" id="92178312"/>
<name>A0AAW0Z4R2_9TREE</name>
<feature type="compositionally biased region" description="Basic and acidic residues" evidence="1">
    <location>
        <begin position="242"/>
        <end position="264"/>
    </location>
</feature>
<organism evidence="2 3">
    <name type="scientific">Kwoniella newhampshirensis</name>
    <dbReference type="NCBI Taxonomy" id="1651941"/>
    <lineage>
        <taxon>Eukaryota</taxon>
        <taxon>Fungi</taxon>
        <taxon>Dikarya</taxon>
        <taxon>Basidiomycota</taxon>
        <taxon>Agaricomycotina</taxon>
        <taxon>Tremellomycetes</taxon>
        <taxon>Tremellales</taxon>
        <taxon>Cryptococcaceae</taxon>
        <taxon>Kwoniella</taxon>
    </lineage>
</organism>
<feature type="region of interest" description="Disordered" evidence="1">
    <location>
        <begin position="210"/>
        <end position="291"/>
    </location>
</feature>